<dbReference type="Gene3D" id="3.40.50.1820">
    <property type="entry name" value="alpha/beta hydrolase"/>
    <property type="match status" value="1"/>
</dbReference>
<keyword evidence="3" id="KW-0732">Signal</keyword>
<dbReference type="Proteomes" id="UP000001064">
    <property type="component" value="Unassembled WGS sequence"/>
</dbReference>
<name>F0ZXA4_DICPU</name>
<accession>F0ZXA4</accession>
<evidence type="ECO:0000256" key="4">
    <source>
        <dbReference type="ARBA" id="ARBA00022801"/>
    </source>
</evidence>
<dbReference type="InParanoid" id="F0ZXA4"/>
<dbReference type="AlphaFoldDB" id="F0ZXA4"/>
<dbReference type="PANTHER" id="PTHR11010:SF122">
    <property type="entry name" value="SERINE PROTEASE K12H4.7"/>
    <property type="match status" value="1"/>
</dbReference>
<dbReference type="EMBL" id="GL871255">
    <property type="protein sequence ID" value="EGC31420.1"/>
    <property type="molecule type" value="Genomic_DNA"/>
</dbReference>
<dbReference type="OrthoDB" id="1735038at2759"/>
<dbReference type="GO" id="GO:0006508">
    <property type="term" value="P:proteolysis"/>
    <property type="evidence" value="ECO:0007669"/>
    <property type="project" value="UniProtKB-KW"/>
</dbReference>
<dbReference type="InterPro" id="IPR029058">
    <property type="entry name" value="AB_hydrolase_fold"/>
</dbReference>
<dbReference type="Gene3D" id="1.20.120.980">
    <property type="entry name" value="Serine carboxypeptidase S28, SKS domain"/>
    <property type="match status" value="1"/>
</dbReference>
<dbReference type="GeneID" id="10505801"/>
<dbReference type="InterPro" id="IPR042269">
    <property type="entry name" value="Ser_carbopepase_S28_SKS"/>
</dbReference>
<evidence type="ECO:0000313" key="6">
    <source>
        <dbReference type="EMBL" id="EGC31420.1"/>
    </source>
</evidence>
<dbReference type="InterPro" id="IPR008758">
    <property type="entry name" value="Peptidase_S28"/>
</dbReference>
<keyword evidence="7" id="KW-1185">Reference proteome</keyword>
<dbReference type="VEuPathDB" id="AmoebaDB:DICPUDRAFT_39962"/>
<reference evidence="7" key="1">
    <citation type="journal article" date="2011" name="Genome Biol.">
        <title>Comparative genomics of the social amoebae Dictyostelium discoideum and Dictyostelium purpureum.</title>
        <authorList>
            <consortium name="US DOE Joint Genome Institute (JGI-PGF)"/>
            <person name="Sucgang R."/>
            <person name="Kuo A."/>
            <person name="Tian X."/>
            <person name="Salerno W."/>
            <person name="Parikh A."/>
            <person name="Feasley C.L."/>
            <person name="Dalin E."/>
            <person name="Tu H."/>
            <person name="Huang E."/>
            <person name="Barry K."/>
            <person name="Lindquist E."/>
            <person name="Shapiro H."/>
            <person name="Bruce D."/>
            <person name="Schmutz J."/>
            <person name="Salamov A."/>
            <person name="Fey P."/>
            <person name="Gaudet P."/>
            <person name="Anjard C."/>
            <person name="Babu M.M."/>
            <person name="Basu S."/>
            <person name="Bushmanova Y."/>
            <person name="van der Wel H."/>
            <person name="Katoh-Kurasawa M."/>
            <person name="Dinh C."/>
            <person name="Coutinho P.M."/>
            <person name="Saito T."/>
            <person name="Elias M."/>
            <person name="Schaap P."/>
            <person name="Kay R.R."/>
            <person name="Henrissat B."/>
            <person name="Eichinger L."/>
            <person name="Rivero F."/>
            <person name="Putnam N.H."/>
            <person name="West C.M."/>
            <person name="Loomis W.F."/>
            <person name="Chisholm R.L."/>
            <person name="Shaulsky G."/>
            <person name="Strassmann J.E."/>
            <person name="Queller D.C."/>
            <person name="Kuspa A."/>
            <person name="Grigoriev I.V."/>
        </authorList>
    </citation>
    <scope>NUCLEOTIDE SEQUENCE [LARGE SCALE GENOMIC DNA]</scope>
    <source>
        <strain evidence="7">QSDP1</strain>
    </source>
</reference>
<evidence type="ECO:0008006" key="8">
    <source>
        <dbReference type="Google" id="ProtNLM"/>
    </source>
</evidence>
<dbReference type="ESTHER" id="dicpu-f0zxa4">
    <property type="family name" value="Prolylcarboxypeptidase"/>
</dbReference>
<evidence type="ECO:0000256" key="1">
    <source>
        <dbReference type="ARBA" id="ARBA00011079"/>
    </source>
</evidence>
<comment type="similarity">
    <text evidence="1">Belongs to the peptidase S28 family.</text>
</comment>
<dbReference type="PANTHER" id="PTHR11010">
    <property type="entry name" value="PROTEASE S28 PRO-X CARBOXYPEPTIDASE-RELATED"/>
    <property type="match status" value="1"/>
</dbReference>
<dbReference type="eggNOG" id="KOG2182">
    <property type="taxonomic scope" value="Eukaryota"/>
</dbReference>
<dbReference type="GO" id="GO:0008239">
    <property type="term" value="F:dipeptidyl-peptidase activity"/>
    <property type="evidence" value="ECO:0000318"/>
    <property type="project" value="GO_Central"/>
</dbReference>
<keyword evidence="5" id="KW-0325">Glycoprotein</keyword>
<dbReference type="SUPFAM" id="SSF53474">
    <property type="entry name" value="alpha/beta-Hydrolases"/>
    <property type="match status" value="2"/>
</dbReference>
<evidence type="ECO:0000256" key="2">
    <source>
        <dbReference type="ARBA" id="ARBA00022670"/>
    </source>
</evidence>
<keyword evidence="2" id="KW-0645">Protease</keyword>
<evidence type="ECO:0000313" key="7">
    <source>
        <dbReference type="Proteomes" id="UP000001064"/>
    </source>
</evidence>
<dbReference type="Pfam" id="PF05577">
    <property type="entry name" value="Peptidase_S28"/>
    <property type="match status" value="1"/>
</dbReference>
<evidence type="ECO:0000256" key="5">
    <source>
        <dbReference type="ARBA" id="ARBA00023180"/>
    </source>
</evidence>
<gene>
    <name evidence="6" type="ORF">DICPUDRAFT_39962</name>
</gene>
<dbReference type="GO" id="GO:0070008">
    <property type="term" value="F:serine-type exopeptidase activity"/>
    <property type="evidence" value="ECO:0007669"/>
    <property type="project" value="InterPro"/>
</dbReference>
<dbReference type="KEGG" id="dpp:DICPUDRAFT_39962"/>
<proteinExistence type="inferred from homology"/>
<evidence type="ECO:0000256" key="3">
    <source>
        <dbReference type="ARBA" id="ARBA00022729"/>
    </source>
</evidence>
<keyword evidence="4" id="KW-0378">Hydrolase</keyword>
<dbReference type="RefSeq" id="XP_003292053.1">
    <property type="nucleotide sequence ID" value="XM_003292005.1"/>
</dbReference>
<protein>
    <recommendedName>
        <fullName evidence="8">Peptidase S28 family protein</fullName>
    </recommendedName>
</protein>
<organism evidence="6 7">
    <name type="scientific">Dictyostelium purpureum</name>
    <name type="common">Slime mold</name>
    <dbReference type="NCBI Taxonomy" id="5786"/>
    <lineage>
        <taxon>Eukaryota</taxon>
        <taxon>Amoebozoa</taxon>
        <taxon>Evosea</taxon>
        <taxon>Eumycetozoa</taxon>
        <taxon>Dictyostelia</taxon>
        <taxon>Dictyosteliales</taxon>
        <taxon>Dictyosteliaceae</taxon>
        <taxon>Dictyostelium</taxon>
    </lineage>
</organism>
<sequence>MFKKYILFFFIVYLFGFIESFTPTSFFLKKPSVKNYNITQAAPIKLEYKLFNQKIDHYNFQHGNLTFKQRFFEYSNYYDGNGPIFFVFGPEQELKEDYINNRQYEEWAKTLNASIICLEHRYYGKSIFTDHLTTESLQYLNSDQAIADVAYFITWYKKENKIDDGKRWVGFGASYGGTIAAQFKIKYPHLIDIIVSSSGPVSPELNFFQYLEIVQNTIISEVQDGERCVENIRNATLEIEEIIKFGNHNLLKDKFRLCAPLENEKDFSLLEFTNSLVFMDTVQYYDSNKDKLQKICNILNNEFKSSLDNYIQIWLEVSYPNVKCINVNYKNHIEIWKERNVDHQSKAWLYQTCTEYGYFMTTESKNQPFGSLLNLQFYTDMCQDIFGIRNMIPNTKWANDQYGGFKINSESIKSILYINSSLDPWYPLSFTPNMEKNGINTLFIKGHSHCSDIYKSSNTSSNEIKNAHNSIFNFIQNNLDK</sequence>